<name>A0A1L8SSR4_9ENTE</name>
<reference evidence="3 4" key="1">
    <citation type="submission" date="2014-12" db="EMBL/GenBank/DDBJ databases">
        <title>Draft genome sequences of 29 type strains of Enterococci.</title>
        <authorList>
            <person name="Zhong Z."/>
            <person name="Sun Z."/>
            <person name="Liu W."/>
            <person name="Zhang W."/>
            <person name="Zhang H."/>
        </authorList>
    </citation>
    <scope>NUCLEOTIDE SEQUENCE [LARGE SCALE GENOMIC DNA]</scope>
    <source>
        <strain evidence="3 4">DSM 22802</strain>
    </source>
</reference>
<comment type="caution">
    <text evidence="3">The sequence shown here is derived from an EMBL/GenBank/DDBJ whole genome shotgun (WGS) entry which is preliminary data.</text>
</comment>
<dbReference type="GO" id="GO:0005829">
    <property type="term" value="C:cytosol"/>
    <property type="evidence" value="ECO:0007669"/>
    <property type="project" value="TreeGrafter"/>
</dbReference>
<dbReference type="AlphaFoldDB" id="A0A1L8SSR4"/>
<evidence type="ECO:0000259" key="2">
    <source>
        <dbReference type="PROSITE" id="PS50943"/>
    </source>
</evidence>
<dbReference type="Gene3D" id="1.10.260.40">
    <property type="entry name" value="lambda repressor-like DNA-binding domains"/>
    <property type="match status" value="1"/>
</dbReference>
<accession>A0A1L8SSR4</accession>
<protein>
    <recommendedName>
        <fullName evidence="2">HTH cro/C1-type domain-containing protein</fullName>
    </recommendedName>
</protein>
<evidence type="ECO:0000313" key="4">
    <source>
        <dbReference type="Proteomes" id="UP000183700"/>
    </source>
</evidence>
<organism evidence="3 4">
    <name type="scientific">Enterococcus devriesei</name>
    <dbReference type="NCBI Taxonomy" id="319970"/>
    <lineage>
        <taxon>Bacteria</taxon>
        <taxon>Bacillati</taxon>
        <taxon>Bacillota</taxon>
        <taxon>Bacilli</taxon>
        <taxon>Lactobacillales</taxon>
        <taxon>Enterococcaceae</taxon>
        <taxon>Enterococcus</taxon>
    </lineage>
</organism>
<dbReference type="PROSITE" id="PS50943">
    <property type="entry name" value="HTH_CROC1"/>
    <property type="match status" value="1"/>
</dbReference>
<feature type="domain" description="HTH cro/C1-type" evidence="2">
    <location>
        <begin position="7"/>
        <end position="61"/>
    </location>
</feature>
<dbReference type="GO" id="GO:0003700">
    <property type="term" value="F:DNA-binding transcription factor activity"/>
    <property type="evidence" value="ECO:0007669"/>
    <property type="project" value="TreeGrafter"/>
</dbReference>
<dbReference type="InterPro" id="IPR001387">
    <property type="entry name" value="Cro/C1-type_HTH"/>
</dbReference>
<dbReference type="SUPFAM" id="SSF47413">
    <property type="entry name" value="lambda repressor-like DNA-binding domains"/>
    <property type="match status" value="1"/>
</dbReference>
<dbReference type="EMBL" id="JXKM01000010">
    <property type="protein sequence ID" value="OJG35025.1"/>
    <property type="molecule type" value="Genomic_DNA"/>
</dbReference>
<proteinExistence type="predicted"/>
<evidence type="ECO:0000256" key="1">
    <source>
        <dbReference type="ARBA" id="ARBA00023125"/>
    </source>
</evidence>
<gene>
    <name evidence="3" type="ORF">RV00_GL000575</name>
</gene>
<dbReference type="Proteomes" id="UP000183700">
    <property type="component" value="Unassembled WGS sequence"/>
</dbReference>
<dbReference type="SMART" id="SM00530">
    <property type="entry name" value="HTH_XRE"/>
    <property type="match status" value="1"/>
</dbReference>
<evidence type="ECO:0000313" key="3">
    <source>
        <dbReference type="EMBL" id="OJG35025.1"/>
    </source>
</evidence>
<dbReference type="STRING" id="319970.RV00_GL000575"/>
<dbReference type="InterPro" id="IPR010982">
    <property type="entry name" value="Lambda_DNA-bd_dom_sf"/>
</dbReference>
<dbReference type="CDD" id="cd00093">
    <property type="entry name" value="HTH_XRE"/>
    <property type="match status" value="1"/>
</dbReference>
<dbReference type="Pfam" id="PF01381">
    <property type="entry name" value="HTH_3"/>
    <property type="match status" value="1"/>
</dbReference>
<keyword evidence="4" id="KW-1185">Reference proteome</keyword>
<dbReference type="OrthoDB" id="1859224at2"/>
<keyword evidence="1" id="KW-0238">DNA-binding</keyword>
<dbReference type="PANTHER" id="PTHR46797">
    <property type="entry name" value="HTH-TYPE TRANSCRIPTIONAL REGULATOR"/>
    <property type="match status" value="1"/>
</dbReference>
<dbReference type="PANTHER" id="PTHR46797:SF1">
    <property type="entry name" value="METHYLPHOSPHONATE SYNTHASE"/>
    <property type="match status" value="1"/>
</dbReference>
<sequence length="93" mass="10635">MGMGDTLKKLRMIYGYSAKDLSVLLGISPSYLSEIENNKKEPSFDILKKYSATLDIKLSSLLLFSEEYSKSNGDKWIRSKMAKLINNFMKEND</sequence>
<dbReference type="InterPro" id="IPR050807">
    <property type="entry name" value="TransReg_Diox_bact_type"/>
</dbReference>
<dbReference type="RefSeq" id="WP_002337516.1">
    <property type="nucleotide sequence ID" value="NZ_JBHLVS010000016.1"/>
</dbReference>
<dbReference type="GO" id="GO:0003677">
    <property type="term" value="F:DNA binding"/>
    <property type="evidence" value="ECO:0007669"/>
    <property type="project" value="UniProtKB-KW"/>
</dbReference>